<dbReference type="PRINTS" id="PR00381">
    <property type="entry name" value="KINESINLIGHT"/>
</dbReference>
<dbReference type="PROSITE" id="PS50005">
    <property type="entry name" value="TPR"/>
    <property type="match status" value="6"/>
</dbReference>
<keyword evidence="10" id="KW-0493">Microtubule</keyword>
<name>A0A818ATH1_9BILA</name>
<dbReference type="Pfam" id="PF01129">
    <property type="entry name" value="ART"/>
    <property type="match status" value="1"/>
</dbReference>
<dbReference type="GO" id="GO:0005874">
    <property type="term" value="C:microtubule"/>
    <property type="evidence" value="ECO:0007669"/>
    <property type="project" value="UniProtKB-UniRule"/>
</dbReference>
<feature type="repeat" description="TPR" evidence="8">
    <location>
        <begin position="475"/>
        <end position="508"/>
    </location>
</feature>
<evidence type="ECO:0000256" key="8">
    <source>
        <dbReference type="PROSITE-ProRule" id="PRU00339"/>
    </source>
</evidence>
<evidence type="ECO:0000256" key="3">
    <source>
        <dbReference type="ARBA" id="ARBA00022679"/>
    </source>
</evidence>
<comment type="similarity">
    <text evidence="1 9">Belongs to the Arg-specific ADP-ribosyltransferase family.</text>
</comment>
<dbReference type="InterPro" id="IPR019734">
    <property type="entry name" value="TPR_rpt"/>
</dbReference>
<keyword evidence="6 8" id="KW-0802">TPR repeat</keyword>
<organism evidence="11 12">
    <name type="scientific">Rotaria socialis</name>
    <dbReference type="NCBI Taxonomy" id="392032"/>
    <lineage>
        <taxon>Eukaryota</taxon>
        <taxon>Metazoa</taxon>
        <taxon>Spiralia</taxon>
        <taxon>Gnathifera</taxon>
        <taxon>Rotifera</taxon>
        <taxon>Eurotatoria</taxon>
        <taxon>Bdelloidea</taxon>
        <taxon>Philodinida</taxon>
        <taxon>Philodinidae</taxon>
        <taxon>Rotaria</taxon>
    </lineage>
</organism>
<evidence type="ECO:0000256" key="7">
    <source>
        <dbReference type="ARBA" id="ARBA00047597"/>
    </source>
</evidence>
<evidence type="ECO:0000313" key="11">
    <source>
        <dbReference type="EMBL" id="CAF3408446.1"/>
    </source>
</evidence>
<evidence type="ECO:0000256" key="9">
    <source>
        <dbReference type="RuleBase" id="RU361228"/>
    </source>
</evidence>
<dbReference type="PROSITE" id="PS50293">
    <property type="entry name" value="TPR_REGION"/>
    <property type="match status" value="3"/>
</dbReference>
<comment type="catalytic activity">
    <reaction evidence="7 9">
        <text>L-arginyl-[protein] + NAD(+) = N(omega)-(ADP-D-ribosyl)-L-arginyl-[protein] + nicotinamide + H(+)</text>
        <dbReference type="Rhea" id="RHEA:19149"/>
        <dbReference type="Rhea" id="RHEA-COMP:10532"/>
        <dbReference type="Rhea" id="RHEA-COMP:15087"/>
        <dbReference type="ChEBI" id="CHEBI:15378"/>
        <dbReference type="ChEBI" id="CHEBI:17154"/>
        <dbReference type="ChEBI" id="CHEBI:29965"/>
        <dbReference type="ChEBI" id="CHEBI:57540"/>
        <dbReference type="ChEBI" id="CHEBI:142554"/>
        <dbReference type="EC" id="2.4.2.31"/>
    </reaction>
</comment>
<comment type="caution">
    <text evidence="11">The sequence shown here is derived from an EMBL/GenBank/DDBJ whole genome shotgun (WGS) entry which is preliminary data.</text>
</comment>
<dbReference type="SMART" id="SM00028">
    <property type="entry name" value="TPR"/>
    <property type="match status" value="6"/>
</dbReference>
<dbReference type="EC" id="2.4.2.31" evidence="9"/>
<keyword evidence="10" id="KW-0505">Motor protein</keyword>
<dbReference type="GO" id="GO:0016779">
    <property type="term" value="F:nucleotidyltransferase activity"/>
    <property type="evidence" value="ECO:0007669"/>
    <property type="project" value="UniProtKB-KW"/>
</dbReference>
<dbReference type="Gene3D" id="1.25.40.10">
    <property type="entry name" value="Tetratricopeptide repeat domain"/>
    <property type="match status" value="2"/>
</dbReference>
<evidence type="ECO:0000256" key="1">
    <source>
        <dbReference type="ARBA" id="ARBA00009558"/>
    </source>
</evidence>
<evidence type="ECO:0000256" key="10">
    <source>
        <dbReference type="RuleBase" id="RU367020"/>
    </source>
</evidence>
<dbReference type="GO" id="GO:0106274">
    <property type="term" value="F:NAD+-protein-arginine ADP-ribosyltransferase activity"/>
    <property type="evidence" value="ECO:0007669"/>
    <property type="project" value="UniProtKB-EC"/>
</dbReference>
<dbReference type="InterPro" id="IPR011990">
    <property type="entry name" value="TPR-like_helical_dom_sf"/>
</dbReference>
<keyword evidence="9" id="KW-0521">NADP</keyword>
<feature type="repeat" description="TPR" evidence="8">
    <location>
        <begin position="554"/>
        <end position="587"/>
    </location>
</feature>
<feature type="repeat" description="TPR" evidence="8">
    <location>
        <begin position="596"/>
        <end position="629"/>
    </location>
</feature>
<dbReference type="InterPro" id="IPR000768">
    <property type="entry name" value="ART"/>
</dbReference>
<evidence type="ECO:0000256" key="4">
    <source>
        <dbReference type="ARBA" id="ARBA00022695"/>
    </source>
</evidence>
<keyword evidence="4" id="KW-0548">Nucleotidyltransferase</keyword>
<dbReference type="Pfam" id="PF13424">
    <property type="entry name" value="TPR_12"/>
    <property type="match status" value="2"/>
</dbReference>
<keyword evidence="10" id="KW-0206">Cytoskeleton</keyword>
<keyword evidence="2 9" id="KW-0328">Glycosyltransferase</keyword>
<feature type="repeat" description="TPR" evidence="8">
    <location>
        <begin position="680"/>
        <end position="713"/>
    </location>
</feature>
<accession>A0A818ATH1</accession>
<dbReference type="EMBL" id="CAJNYT010001396">
    <property type="protein sequence ID" value="CAF3408446.1"/>
    <property type="molecule type" value="Genomic_DNA"/>
</dbReference>
<gene>
    <name evidence="11" type="ORF">GRG538_LOCUS10676</name>
</gene>
<comment type="subcellular location">
    <subcellularLocation>
        <location evidence="10">Cytoplasm</location>
        <location evidence="10">Cytoskeleton</location>
    </subcellularLocation>
</comment>
<comment type="subunit">
    <text evidence="10">Oligomeric complex composed of two heavy chains and two light chains.</text>
</comment>
<dbReference type="PANTHER" id="PTHR45641:SF1">
    <property type="entry name" value="AAA+ ATPASE DOMAIN-CONTAINING PROTEIN"/>
    <property type="match status" value="1"/>
</dbReference>
<keyword evidence="9" id="KW-0520">NAD</keyword>
<keyword evidence="10" id="KW-0963">Cytoplasm</keyword>
<dbReference type="Pfam" id="PF13176">
    <property type="entry name" value="TPR_7"/>
    <property type="match status" value="1"/>
</dbReference>
<sequence>MKLDEASQSLSTKKIKRLCNSMPQKERCKKRNTHAQFSTLIKLKYLLGMSEKKVKSTVVGAASKTATSNDMRPRRRMAQNYLIIWVDSNINLNNSGYQNALEQLRTVVNEVKLCTTPAQCVEFLNEINDGKVFIISSEALCQHLVPDIHDKPTVDAIYIFGDKANHEQLTKEWTKIRGVFPSIEPICESLKKVARHCDHDSIPMSFVPKQTIATSSVSQQQNLDQLEPSYMYSMLFKDIMLEIHEEDTKPLNNLVTYCREQGVSQYQLNYFQDKYHEKSAIWWYTEEIFIYSMLNKALRSLDMECMVKMGFFIRKLHQQLEQVHQEQLSTYEKKFFVYRGQGMTQEGFQHLIDTKGGLLSFHNFLSTSKERSVAMDFVQRAMYNSDETVGIIFIMTIDQSKISAKTTPFAMIDAYSAIPSEQEILFTMHTVFRVREITRTDKNSRLWEVQLDITGDSDPQLAALTDCIKEEVQGSSGWYRMGKLMLKVGHFKQAEELYNELLKNASTDSDKGNIYHMLGMLTYQQCNYQEAATFYKKSLEIMRKTLSEDDISLANTYNNIALAYQEMGDHSKALEFYEKSCKIKEKCLSPNDPDLATTYSNIGSVYSSMGDYTKALEFYENDLKITKKSLPSNHPDLATSYSNIGSVYSNMGDYTKALEFYEKDLEITKKSLPPNHPDLANSYHNIGTMFYGIGEYAKALSCLEKALSILKKSLSSTHPKITTVINSIEDVKKKL</sequence>
<evidence type="ECO:0000256" key="5">
    <source>
        <dbReference type="ARBA" id="ARBA00022737"/>
    </source>
</evidence>
<evidence type="ECO:0000313" key="12">
    <source>
        <dbReference type="Proteomes" id="UP000663872"/>
    </source>
</evidence>
<feature type="repeat" description="TPR" evidence="8">
    <location>
        <begin position="512"/>
        <end position="545"/>
    </location>
</feature>
<comment type="function">
    <text evidence="10">Kinesin is a microtubule-associated force-producing protein that play a role in organelle transport.</text>
</comment>
<dbReference type="Gene3D" id="3.90.176.10">
    <property type="entry name" value="Toxin ADP-ribosyltransferase, Chain A, domain 1"/>
    <property type="match status" value="1"/>
</dbReference>
<proteinExistence type="inferred from homology"/>
<dbReference type="GO" id="GO:0005871">
    <property type="term" value="C:kinesin complex"/>
    <property type="evidence" value="ECO:0007669"/>
    <property type="project" value="UniProtKB-UniRule"/>
</dbReference>
<feature type="repeat" description="TPR" evidence="8">
    <location>
        <begin position="638"/>
        <end position="671"/>
    </location>
</feature>
<comment type="similarity">
    <text evidence="10">Belongs to the kinesin light chain family.</text>
</comment>
<evidence type="ECO:0000256" key="2">
    <source>
        <dbReference type="ARBA" id="ARBA00022676"/>
    </source>
</evidence>
<evidence type="ECO:0000256" key="6">
    <source>
        <dbReference type="ARBA" id="ARBA00022803"/>
    </source>
</evidence>
<dbReference type="PANTHER" id="PTHR45641">
    <property type="entry name" value="TETRATRICOPEPTIDE REPEAT PROTEIN (AFU_ORTHOLOGUE AFUA_6G03870)"/>
    <property type="match status" value="1"/>
</dbReference>
<dbReference type="Proteomes" id="UP000663872">
    <property type="component" value="Unassembled WGS sequence"/>
</dbReference>
<protein>
    <recommendedName>
        <fullName evidence="9 10">Multifunctional fusion protein</fullName>
    </recommendedName>
    <domain>
        <recommendedName>
            <fullName evidence="9">NAD(P)(+)--arginine ADP-ribosyltransferase</fullName>
            <ecNumber evidence="9">2.4.2.31</ecNumber>
        </recommendedName>
        <alternativeName>
            <fullName evidence="9">Mono(ADP-ribosyl)transferase</fullName>
        </alternativeName>
    </domain>
    <domain>
        <recommendedName>
            <fullName evidence="10">Kinesin light chain</fullName>
        </recommendedName>
    </domain>
</protein>
<dbReference type="SUPFAM" id="SSF56399">
    <property type="entry name" value="ADP-ribosylation"/>
    <property type="match status" value="1"/>
</dbReference>
<dbReference type="PROSITE" id="PS51996">
    <property type="entry name" value="TR_MART"/>
    <property type="match status" value="1"/>
</dbReference>
<keyword evidence="3 9" id="KW-0808">Transferase</keyword>
<dbReference type="SUPFAM" id="SSF81901">
    <property type="entry name" value="HCP-like"/>
    <property type="match status" value="1"/>
</dbReference>
<keyword evidence="5" id="KW-0677">Repeat</keyword>
<reference evidence="11" key="1">
    <citation type="submission" date="2021-02" db="EMBL/GenBank/DDBJ databases">
        <authorList>
            <person name="Nowell W R."/>
        </authorList>
    </citation>
    <scope>NUCLEOTIDE SEQUENCE</scope>
</reference>
<dbReference type="AlphaFoldDB" id="A0A818ATH1"/>